<gene>
    <name evidence="2" type="ORF">Tco_1015451</name>
</gene>
<organism evidence="2 3">
    <name type="scientific">Tanacetum coccineum</name>
    <dbReference type="NCBI Taxonomy" id="301880"/>
    <lineage>
        <taxon>Eukaryota</taxon>
        <taxon>Viridiplantae</taxon>
        <taxon>Streptophyta</taxon>
        <taxon>Embryophyta</taxon>
        <taxon>Tracheophyta</taxon>
        <taxon>Spermatophyta</taxon>
        <taxon>Magnoliopsida</taxon>
        <taxon>eudicotyledons</taxon>
        <taxon>Gunneridae</taxon>
        <taxon>Pentapetalae</taxon>
        <taxon>asterids</taxon>
        <taxon>campanulids</taxon>
        <taxon>Asterales</taxon>
        <taxon>Asteraceae</taxon>
        <taxon>Asteroideae</taxon>
        <taxon>Anthemideae</taxon>
        <taxon>Anthemidinae</taxon>
        <taxon>Tanacetum</taxon>
    </lineage>
</organism>
<reference evidence="2" key="1">
    <citation type="journal article" date="2022" name="Int. J. Mol. Sci.">
        <title>Draft Genome of Tanacetum Coccineum: Genomic Comparison of Closely Related Tanacetum-Family Plants.</title>
        <authorList>
            <person name="Yamashiro T."/>
            <person name="Shiraishi A."/>
            <person name="Nakayama K."/>
            <person name="Satake H."/>
        </authorList>
    </citation>
    <scope>NUCLEOTIDE SEQUENCE</scope>
</reference>
<proteinExistence type="predicted"/>
<name>A0ABQ5FKX3_9ASTR</name>
<feature type="compositionally biased region" description="Gly residues" evidence="1">
    <location>
        <begin position="54"/>
        <end position="64"/>
    </location>
</feature>
<dbReference type="EMBL" id="BQNB010017504">
    <property type="protein sequence ID" value="GJT63971.1"/>
    <property type="molecule type" value="Genomic_DNA"/>
</dbReference>
<evidence type="ECO:0000256" key="1">
    <source>
        <dbReference type="SAM" id="MobiDB-lite"/>
    </source>
</evidence>
<evidence type="ECO:0000313" key="3">
    <source>
        <dbReference type="Proteomes" id="UP001151760"/>
    </source>
</evidence>
<evidence type="ECO:0000313" key="2">
    <source>
        <dbReference type="EMBL" id="GJT63971.1"/>
    </source>
</evidence>
<reference evidence="2" key="2">
    <citation type="submission" date="2022-01" db="EMBL/GenBank/DDBJ databases">
        <authorList>
            <person name="Yamashiro T."/>
            <person name="Shiraishi A."/>
            <person name="Satake H."/>
            <person name="Nakayama K."/>
        </authorList>
    </citation>
    <scope>NUCLEOTIDE SEQUENCE</scope>
</reference>
<sequence length="662" mass="75802">MESLLEALTEILNSVNTLYSQVNDQTTQLRLLQTENTRITNGEGTSGGTNDRNGVGGTDDGGKHAGGNGAFKVFDEMPILEKINQEGSVKEYYDVEADVVMESNDVNGMIDISIGLMGIRVMSCDDKGVEDICEENVEGVGMELDANSCLGNIDKVCTKAGKGNELRSNESSEAEVNGVVIVDELMKGEVKNKSEVIVDEFVHDGNNEDIEAIWKWFKRKNADSTCFKRKNRGWNKIKKKGFDDVSNNNFVVCDTLFERKKTRPWWRDKQGRNKTCPWGFDKHRLGDREDEDMESIRVISNNFKGIWEDLEKMIILLIHMVSGVKRGLSDLKEKGLSKLKCFIQGKGVTRSISDFDGKYLFMSCKDANKDGVNICYWELSGCKWHGRKKTCGIYCQVRNNKWKFDTWRWPKRKKVLIGCGLHQLDTLRDGNCEIIKLEETLIRVVSSCWLLIWTGRLKFSEYMLFQTLKLSLNLMFSIESEPSFQVWFMGRQQRLKIPFGKTMENKFEMVFKLLLEFASNIHRVHDINDTRLKEIDAKIGDLGLEKRLKLVKKTYLDRDRRAHLLHFSLENLISGVQKTLVDSWVFGCIVWIRNIEVQFDVPKDEDQFESKVQLEPEVQPEPKCGPEPEHEVELMVINKELLNYPSSIHVLSIKLPVVVGTS</sequence>
<dbReference type="Proteomes" id="UP001151760">
    <property type="component" value="Unassembled WGS sequence"/>
</dbReference>
<comment type="caution">
    <text evidence="2">The sequence shown here is derived from an EMBL/GenBank/DDBJ whole genome shotgun (WGS) entry which is preliminary data.</text>
</comment>
<feature type="region of interest" description="Disordered" evidence="1">
    <location>
        <begin position="36"/>
        <end position="64"/>
    </location>
</feature>
<protein>
    <submittedName>
        <fullName evidence="2">Uncharacterized protein</fullName>
    </submittedName>
</protein>
<accession>A0ABQ5FKX3</accession>
<keyword evidence="3" id="KW-1185">Reference proteome</keyword>